<evidence type="ECO:0000313" key="3">
    <source>
        <dbReference type="Proteomes" id="UP000070516"/>
    </source>
</evidence>
<evidence type="ECO:0000313" key="2">
    <source>
        <dbReference type="EMBL" id="AMN79067.1"/>
    </source>
</evidence>
<dbReference type="AlphaFoldDB" id="A0A127HXA7"/>
<reference evidence="2 3" key="1">
    <citation type="submission" date="2016-02" db="EMBL/GenBank/DDBJ databases">
        <title>Complete genome sequence of Pseudomonas azotoformans S4.</title>
        <authorList>
            <person name="Fang Y."/>
            <person name="Wu L."/>
            <person name="Feng G."/>
        </authorList>
    </citation>
    <scope>NUCLEOTIDE SEQUENCE [LARGE SCALE GENOMIC DNA]</scope>
    <source>
        <strain evidence="2 3">S4</strain>
    </source>
</reference>
<dbReference type="KEGG" id="pazo:AYR47_12380"/>
<sequence>MKHMLSLMTMAIALAGGGQAMAASSVDLSIKGSITPAACTPTLSNGGVVMHGKISYSDLNRYGATKLPTATIALSVNCTALTLFAIKPTDNREGSSSEWPGGPSSFGLGLVNGDAKVGFYSLKMNNSKADGVLQTVIESVDGETWFDALDNAQMWQPNWMRSFKDSAGSGITPVPVQIMSADILVDTTINDKALLPVTQEIPIDGSATLDVVYL</sequence>
<dbReference type="RefSeq" id="WP_033902485.1">
    <property type="nucleotide sequence ID" value="NZ_CP014546.1"/>
</dbReference>
<dbReference type="InterPro" id="IPR010546">
    <property type="entry name" value="DUF1120"/>
</dbReference>
<gene>
    <name evidence="2" type="ORF">AYR47_12380</name>
</gene>
<protein>
    <recommendedName>
        <fullName evidence="4">DUF1120 domain-containing protein</fullName>
    </recommendedName>
</protein>
<dbReference type="Pfam" id="PF06551">
    <property type="entry name" value="DUF1120"/>
    <property type="match status" value="1"/>
</dbReference>
<keyword evidence="1" id="KW-0732">Signal</keyword>
<evidence type="ECO:0008006" key="4">
    <source>
        <dbReference type="Google" id="ProtNLM"/>
    </source>
</evidence>
<name>A0A127HXA7_PSEAZ</name>
<evidence type="ECO:0000256" key="1">
    <source>
        <dbReference type="SAM" id="SignalP"/>
    </source>
</evidence>
<feature type="signal peptide" evidence="1">
    <location>
        <begin position="1"/>
        <end position="22"/>
    </location>
</feature>
<proteinExistence type="predicted"/>
<dbReference type="EMBL" id="CP014546">
    <property type="protein sequence ID" value="AMN79067.1"/>
    <property type="molecule type" value="Genomic_DNA"/>
</dbReference>
<feature type="chain" id="PRO_5007448942" description="DUF1120 domain-containing protein" evidence="1">
    <location>
        <begin position="23"/>
        <end position="214"/>
    </location>
</feature>
<dbReference type="Proteomes" id="UP000070516">
    <property type="component" value="Chromosome"/>
</dbReference>
<organism evidence="2 3">
    <name type="scientific">Pseudomonas azotoformans</name>
    <dbReference type="NCBI Taxonomy" id="47878"/>
    <lineage>
        <taxon>Bacteria</taxon>
        <taxon>Pseudomonadati</taxon>
        <taxon>Pseudomonadota</taxon>
        <taxon>Gammaproteobacteria</taxon>
        <taxon>Pseudomonadales</taxon>
        <taxon>Pseudomonadaceae</taxon>
        <taxon>Pseudomonas</taxon>
    </lineage>
</organism>
<accession>A0A127HXA7</accession>